<keyword evidence="3" id="KW-0732">Signal</keyword>
<dbReference type="Proteomes" id="UP001235939">
    <property type="component" value="Chromosome 02"/>
</dbReference>
<dbReference type="Pfam" id="PF03388">
    <property type="entry name" value="Lectin_leg-like"/>
    <property type="match status" value="1"/>
</dbReference>
<evidence type="ECO:0000256" key="6">
    <source>
        <dbReference type="SAM" id="Phobius"/>
    </source>
</evidence>
<name>A0ABY6K5C9_9ARAC</name>
<keyword evidence="2 6" id="KW-0812">Transmembrane</keyword>
<feature type="domain" description="L-type lectin-like" evidence="7">
    <location>
        <begin position="1"/>
        <end position="205"/>
    </location>
</feature>
<dbReference type="InterPro" id="IPR051136">
    <property type="entry name" value="Intracellular_Lectin-GPT"/>
</dbReference>
<keyword evidence="9" id="KW-1185">Reference proteome</keyword>
<feature type="transmembrane region" description="Helical" evidence="6">
    <location>
        <begin position="478"/>
        <end position="496"/>
    </location>
</feature>
<dbReference type="SUPFAM" id="SSF49899">
    <property type="entry name" value="Concanavalin A-like lectins/glucanases"/>
    <property type="match status" value="1"/>
</dbReference>
<dbReference type="InterPro" id="IPR005052">
    <property type="entry name" value="Lectin_leg"/>
</dbReference>
<proteinExistence type="predicted"/>
<accession>A0ABY6K5C9</accession>
<dbReference type="PANTHER" id="PTHR12223:SF28">
    <property type="entry name" value="LECTIN, MANNOSE BINDING 1 LIKE"/>
    <property type="match status" value="1"/>
</dbReference>
<dbReference type="EMBL" id="CP092864">
    <property type="protein sequence ID" value="UYV62867.1"/>
    <property type="molecule type" value="Genomic_DNA"/>
</dbReference>
<evidence type="ECO:0000256" key="3">
    <source>
        <dbReference type="ARBA" id="ARBA00022729"/>
    </source>
</evidence>
<dbReference type="Gene3D" id="2.60.120.200">
    <property type="match status" value="2"/>
</dbReference>
<evidence type="ECO:0000256" key="1">
    <source>
        <dbReference type="ARBA" id="ARBA00004479"/>
    </source>
</evidence>
<evidence type="ECO:0000256" key="5">
    <source>
        <dbReference type="ARBA" id="ARBA00023136"/>
    </source>
</evidence>
<dbReference type="PROSITE" id="PS51328">
    <property type="entry name" value="L_LECTIN_LIKE"/>
    <property type="match status" value="1"/>
</dbReference>
<evidence type="ECO:0000313" key="9">
    <source>
        <dbReference type="Proteomes" id="UP001235939"/>
    </source>
</evidence>
<evidence type="ECO:0000256" key="2">
    <source>
        <dbReference type="ARBA" id="ARBA00022692"/>
    </source>
</evidence>
<keyword evidence="5 6" id="KW-0472">Membrane</keyword>
<keyword evidence="4 6" id="KW-1133">Transmembrane helix</keyword>
<evidence type="ECO:0000313" key="8">
    <source>
        <dbReference type="EMBL" id="UYV62867.1"/>
    </source>
</evidence>
<evidence type="ECO:0000259" key="7">
    <source>
        <dbReference type="PROSITE" id="PS51328"/>
    </source>
</evidence>
<evidence type="ECO:0000256" key="4">
    <source>
        <dbReference type="ARBA" id="ARBA00022989"/>
    </source>
</evidence>
<reference evidence="8 9" key="1">
    <citation type="submission" date="2022-01" db="EMBL/GenBank/DDBJ databases">
        <title>A chromosomal length assembly of Cordylochernes scorpioides.</title>
        <authorList>
            <person name="Zeh D."/>
            <person name="Zeh J."/>
        </authorList>
    </citation>
    <scope>NUCLEOTIDE SEQUENCE [LARGE SCALE GENOMIC DNA]</scope>
    <source>
        <strain evidence="8">IN4F17</strain>
        <tissue evidence="8">Whole Body</tissue>
    </source>
</reference>
<protein>
    <submittedName>
        <fullName evidence="8">LMAN1</fullName>
    </submittedName>
</protein>
<sequence length="508" mass="55893">MGDNGVVASGSIWAKNKTNFNWWEVELVFRITGRGRLGADGLVSICLAFYSLNLSGLCVVQAFWYTDRRGVEGPVFGSNDNWNGLGIFFDSFDNDGKSNNPYVMAMVNDGSKSYDHQSDGMHQQLAGCQRDFRNKPFPVRAKIEYYKNVLTIMINHGLTANDQDYELCLRAENVFLPQYGMFGVSAATGALAGEYTVTGFLTNASIFPPLSRQTKNNDKDEPCGVYGTDDHDVHKFLTTALHPPGSEPVSTDRQAGSGVLSCGVPGICPHCRTREGEVLQGIRAVQGKAGKTKGGVRDILFVPGQLRILQDPSWCMLVLHLYVQYEGQQQQELKQIFQGQSHIFEVVKGLSRKMDEIIGRQERLMSMVSAVQVPHPGGAPAGGAAYQVPSDAIRRHEVEAILGNQKELIQNIRDLRAFIPEIHQRIQTMSAGGGDADAEIKEALGNLRRDMSAVLVQSSKPCPQAPPPPPSNCLSPTFFLTFMGIQLVAVAGYLIYRWDSPAHPKHYI</sequence>
<dbReference type="PANTHER" id="PTHR12223">
    <property type="entry name" value="VESICULAR MANNOSE-BINDING LECTIN"/>
    <property type="match status" value="1"/>
</dbReference>
<dbReference type="InterPro" id="IPR013320">
    <property type="entry name" value="ConA-like_dom_sf"/>
</dbReference>
<gene>
    <name evidence="8" type="ORF">LAZ67_2002183</name>
</gene>
<organism evidence="8 9">
    <name type="scientific">Cordylochernes scorpioides</name>
    <dbReference type="NCBI Taxonomy" id="51811"/>
    <lineage>
        <taxon>Eukaryota</taxon>
        <taxon>Metazoa</taxon>
        <taxon>Ecdysozoa</taxon>
        <taxon>Arthropoda</taxon>
        <taxon>Chelicerata</taxon>
        <taxon>Arachnida</taxon>
        <taxon>Pseudoscorpiones</taxon>
        <taxon>Cheliferoidea</taxon>
        <taxon>Chernetidae</taxon>
        <taxon>Cordylochernes</taxon>
    </lineage>
</organism>
<comment type="subcellular location">
    <subcellularLocation>
        <location evidence="1">Membrane</location>
        <topology evidence="1">Single-pass type I membrane protein</topology>
    </subcellularLocation>
</comment>